<keyword evidence="14" id="KW-0539">Nucleus</keyword>
<dbReference type="EMBL" id="LT598460">
    <property type="protein sequence ID" value="SCU78093.1"/>
    <property type="molecule type" value="Genomic_DNA"/>
</dbReference>
<keyword evidence="10" id="KW-0159">Chromosome partition</keyword>
<keyword evidence="5" id="KW-0158">Chromosome</keyword>
<evidence type="ECO:0000256" key="1">
    <source>
        <dbReference type="ARBA" id="ARBA00004123"/>
    </source>
</evidence>
<feature type="compositionally biased region" description="Basic and acidic residues" evidence="19">
    <location>
        <begin position="161"/>
        <end position="172"/>
    </location>
</feature>
<dbReference type="STRING" id="1266660.A0A1G4INQ5"/>
<evidence type="ECO:0000256" key="8">
    <source>
        <dbReference type="ARBA" id="ARBA00022701"/>
    </source>
</evidence>
<keyword evidence="16" id="KW-0137">Centromere</keyword>
<dbReference type="Pfam" id="PF08651">
    <property type="entry name" value="DASH_Duo1"/>
    <property type="match status" value="1"/>
</dbReference>
<dbReference type="GO" id="GO:1990976">
    <property type="term" value="P:protein transport along microtubule to mitotic spindle pole body"/>
    <property type="evidence" value="ECO:0007669"/>
    <property type="project" value="EnsemblFungi"/>
</dbReference>
<evidence type="ECO:0000256" key="4">
    <source>
        <dbReference type="ARBA" id="ARBA00005366"/>
    </source>
</evidence>
<dbReference type="OrthoDB" id="4067138at2759"/>
<feature type="region of interest" description="Disordered" evidence="19">
    <location>
        <begin position="161"/>
        <end position="225"/>
    </location>
</feature>
<dbReference type="GO" id="GO:0042729">
    <property type="term" value="C:DASH complex"/>
    <property type="evidence" value="ECO:0007669"/>
    <property type="project" value="EnsemblFungi"/>
</dbReference>
<evidence type="ECO:0000313" key="20">
    <source>
        <dbReference type="EMBL" id="SCU78093.1"/>
    </source>
</evidence>
<dbReference type="GO" id="GO:0051987">
    <property type="term" value="P:positive regulation of attachment of spindle microtubules to kinetochore"/>
    <property type="evidence" value="ECO:0007669"/>
    <property type="project" value="EnsemblFungi"/>
</dbReference>
<comment type="subcellular location">
    <subcellularLocation>
        <location evidence="3">Chromosome</location>
        <location evidence="3">Centromere</location>
        <location evidence="3">Kinetochore</location>
    </subcellularLocation>
    <subcellularLocation>
        <location evidence="2">Cytoplasm</location>
        <location evidence="2">Cytoskeleton</location>
        <location evidence="2">Spindle</location>
    </subcellularLocation>
    <subcellularLocation>
        <location evidence="1">Nucleus</location>
    </subcellularLocation>
</comment>
<keyword evidence="12" id="KW-0175">Coiled coil</keyword>
<gene>
    <name evidence="20" type="ORF">LADA_0A03796G</name>
</gene>
<dbReference type="AlphaFoldDB" id="A0A1G4INQ5"/>
<keyword evidence="21" id="KW-1185">Reference proteome</keyword>
<organism evidence="20 21">
    <name type="scientific">Lachancea dasiensis</name>
    <dbReference type="NCBI Taxonomy" id="1072105"/>
    <lineage>
        <taxon>Eukaryota</taxon>
        <taxon>Fungi</taxon>
        <taxon>Dikarya</taxon>
        <taxon>Ascomycota</taxon>
        <taxon>Saccharomycotina</taxon>
        <taxon>Saccharomycetes</taxon>
        <taxon>Saccharomycetales</taxon>
        <taxon>Saccharomycetaceae</taxon>
        <taxon>Lachancea</taxon>
    </lineage>
</organism>
<evidence type="ECO:0000256" key="2">
    <source>
        <dbReference type="ARBA" id="ARBA00004186"/>
    </source>
</evidence>
<evidence type="ECO:0000256" key="16">
    <source>
        <dbReference type="ARBA" id="ARBA00023328"/>
    </source>
</evidence>
<evidence type="ECO:0000313" key="21">
    <source>
        <dbReference type="Proteomes" id="UP000190274"/>
    </source>
</evidence>
<evidence type="ECO:0000256" key="7">
    <source>
        <dbReference type="ARBA" id="ARBA00022618"/>
    </source>
</evidence>
<evidence type="ECO:0000256" key="15">
    <source>
        <dbReference type="ARBA" id="ARBA00023306"/>
    </source>
</evidence>
<dbReference type="PANTHER" id="PTHR28216:SF1">
    <property type="entry name" value="DASH COMPLEX SUBUNIT DUO1"/>
    <property type="match status" value="1"/>
</dbReference>
<evidence type="ECO:0000256" key="11">
    <source>
        <dbReference type="ARBA" id="ARBA00022838"/>
    </source>
</evidence>
<keyword evidence="9" id="KW-0498">Mitosis</keyword>
<dbReference type="GO" id="GO:0051010">
    <property type="term" value="F:microtubule plus-end binding"/>
    <property type="evidence" value="ECO:0007669"/>
    <property type="project" value="EnsemblFungi"/>
</dbReference>
<reference evidence="20 21" key="1">
    <citation type="submission" date="2016-03" db="EMBL/GenBank/DDBJ databases">
        <authorList>
            <person name="Devillers H."/>
        </authorList>
    </citation>
    <scope>NUCLEOTIDE SEQUENCE [LARGE SCALE GENOMIC DNA]</scope>
    <source>
        <strain evidence="20">CBS 10888</strain>
    </source>
</reference>
<evidence type="ECO:0000256" key="17">
    <source>
        <dbReference type="ARBA" id="ARBA00044152"/>
    </source>
</evidence>
<keyword evidence="15" id="KW-0131">Cell cycle</keyword>
<evidence type="ECO:0000256" key="12">
    <source>
        <dbReference type="ARBA" id="ARBA00023054"/>
    </source>
</evidence>
<evidence type="ECO:0000256" key="13">
    <source>
        <dbReference type="ARBA" id="ARBA00023212"/>
    </source>
</evidence>
<keyword evidence="7" id="KW-0132">Cell division</keyword>
<dbReference type="GO" id="GO:1990758">
    <property type="term" value="P:mitotic sister chromatid biorientation"/>
    <property type="evidence" value="ECO:0007669"/>
    <property type="project" value="EnsemblFungi"/>
</dbReference>
<keyword evidence="11" id="KW-0995">Kinetochore</keyword>
<evidence type="ECO:0000256" key="5">
    <source>
        <dbReference type="ARBA" id="ARBA00022454"/>
    </source>
</evidence>
<sequence length="225" mass="25358">MDIGDVDNSTMNKLIPEIFDQMRSNLSLAPSNSGFKPFVSAKAPSSMTTQSLLEESKGLDEIIPVIQKLEASLNTAGPQHLKRIRETCESSNRILDTWIRIQSQAGYAYDLMNDPSYVECITTTQNNDNLTPQMYLEQKQSQVLELKDLLEAKEQALRLKESEERQQLRNNERSYLQRGRKATNGTSRIPPSRSLMKKPSGIPRSTSRISKPVGRTGRASSRVTR</sequence>
<proteinExistence type="inferred from homology"/>
<keyword evidence="6" id="KW-0963">Cytoplasm</keyword>
<evidence type="ECO:0000256" key="10">
    <source>
        <dbReference type="ARBA" id="ARBA00022829"/>
    </source>
</evidence>
<evidence type="ECO:0000256" key="3">
    <source>
        <dbReference type="ARBA" id="ARBA00004629"/>
    </source>
</evidence>
<comment type="similarity">
    <text evidence="4">Belongs to the DASH complex DUO1 family.</text>
</comment>
<name>A0A1G4INQ5_9SACH</name>
<evidence type="ECO:0000256" key="19">
    <source>
        <dbReference type="SAM" id="MobiDB-lite"/>
    </source>
</evidence>
<dbReference type="GO" id="GO:0072686">
    <property type="term" value="C:mitotic spindle"/>
    <property type="evidence" value="ECO:0007669"/>
    <property type="project" value="InterPro"/>
</dbReference>
<accession>A0A1G4INQ5</accession>
<dbReference type="GO" id="GO:0031116">
    <property type="term" value="P:positive regulation of microtubule polymerization"/>
    <property type="evidence" value="ECO:0007669"/>
    <property type="project" value="EnsemblFungi"/>
</dbReference>
<protein>
    <recommendedName>
        <fullName evidence="17">DASH complex subunit DUO1</fullName>
    </recommendedName>
    <alternativeName>
        <fullName evidence="18">Outer kinetochore protein DUO1</fullName>
    </alternativeName>
</protein>
<evidence type="ECO:0000256" key="9">
    <source>
        <dbReference type="ARBA" id="ARBA00022776"/>
    </source>
</evidence>
<evidence type="ECO:0000256" key="14">
    <source>
        <dbReference type="ARBA" id="ARBA00023242"/>
    </source>
</evidence>
<dbReference type="GO" id="GO:0005874">
    <property type="term" value="C:microtubule"/>
    <property type="evidence" value="ECO:0007669"/>
    <property type="project" value="UniProtKB-KW"/>
</dbReference>
<keyword evidence="8" id="KW-0493">Microtubule</keyword>
<keyword evidence="13" id="KW-0206">Cytoskeleton</keyword>
<dbReference type="GO" id="GO:0051301">
    <property type="term" value="P:cell division"/>
    <property type="evidence" value="ECO:0007669"/>
    <property type="project" value="UniProtKB-KW"/>
</dbReference>
<evidence type="ECO:0000256" key="18">
    <source>
        <dbReference type="ARBA" id="ARBA00044358"/>
    </source>
</evidence>
<dbReference type="PANTHER" id="PTHR28216">
    <property type="entry name" value="DASH COMPLEX SUBUNIT DUO1"/>
    <property type="match status" value="1"/>
</dbReference>
<dbReference type="InterPro" id="IPR013960">
    <property type="entry name" value="DASH_Duo1"/>
</dbReference>
<evidence type="ECO:0000256" key="6">
    <source>
        <dbReference type="ARBA" id="ARBA00022490"/>
    </source>
</evidence>
<dbReference type="Proteomes" id="UP000190274">
    <property type="component" value="Chromosome A"/>
</dbReference>